<evidence type="ECO:0000313" key="1">
    <source>
        <dbReference type="EMBL" id="QGQ97088.1"/>
    </source>
</evidence>
<dbReference type="KEGG" id="ppsc:EHS13_20445"/>
<name>A0A6B8RP43_9BACL</name>
<dbReference type="OrthoDB" id="2629456at2"/>
<dbReference type="RefSeq" id="WP_155702189.1">
    <property type="nucleotide sequence ID" value="NZ_CP034235.1"/>
</dbReference>
<organism evidence="1 2">
    <name type="scientific">Paenibacillus psychroresistens</name>
    <dbReference type="NCBI Taxonomy" id="1778678"/>
    <lineage>
        <taxon>Bacteria</taxon>
        <taxon>Bacillati</taxon>
        <taxon>Bacillota</taxon>
        <taxon>Bacilli</taxon>
        <taxon>Bacillales</taxon>
        <taxon>Paenibacillaceae</taxon>
        <taxon>Paenibacillus</taxon>
    </lineage>
</organism>
<dbReference type="EMBL" id="CP034235">
    <property type="protein sequence ID" value="QGQ97088.1"/>
    <property type="molecule type" value="Genomic_DNA"/>
</dbReference>
<accession>A0A6B8RP43</accession>
<sequence>MTNNNIGELHEGNCLIVNYVLSTGQKGTLPLNKEQCKYFLDCIDQNKTMILQVGDEIRTLNPQHVAFTYVKGMKENDIVIKTHEAIEDKTVEAIQKTDPAEELSKAYNKPKELFRVECKCGETYEKELPFYTQKNSCEKCGQMVFVDRKRGKQPSGTEFVWIMTNRYYVEREFSIYKTT</sequence>
<keyword evidence="2" id="KW-1185">Reference proteome</keyword>
<reference evidence="2" key="1">
    <citation type="submission" date="2018-11" db="EMBL/GenBank/DDBJ databases">
        <title>Complete genome sequence of Paenibacillus sp. ML311-T8.</title>
        <authorList>
            <person name="Nam Y.-D."/>
            <person name="Kang J."/>
            <person name="Chung W.-H."/>
            <person name="Park Y.S."/>
        </authorList>
    </citation>
    <scope>NUCLEOTIDE SEQUENCE [LARGE SCALE GENOMIC DNA]</scope>
    <source>
        <strain evidence="2">ML311-T8</strain>
    </source>
</reference>
<proteinExistence type="predicted"/>
<gene>
    <name evidence="1" type="ORF">EHS13_20445</name>
</gene>
<evidence type="ECO:0000313" key="2">
    <source>
        <dbReference type="Proteomes" id="UP000426246"/>
    </source>
</evidence>
<dbReference type="AlphaFoldDB" id="A0A6B8RP43"/>
<protein>
    <submittedName>
        <fullName evidence="1">Uncharacterized protein</fullName>
    </submittedName>
</protein>
<dbReference type="Proteomes" id="UP000426246">
    <property type="component" value="Chromosome"/>
</dbReference>